<evidence type="ECO:0000259" key="9">
    <source>
        <dbReference type="PROSITE" id="PS51902"/>
    </source>
</evidence>
<dbReference type="GO" id="GO:0005524">
    <property type="term" value="F:ATP binding"/>
    <property type="evidence" value="ECO:0007669"/>
    <property type="project" value="UniProtKB-UniRule"/>
</dbReference>
<dbReference type="SMART" id="SM00994">
    <property type="entry name" value="zf-C4_ClpX"/>
    <property type="match status" value="1"/>
</dbReference>
<feature type="binding site" evidence="6 7">
    <location>
        <position position="12"/>
    </location>
    <ligand>
        <name>Zn(2+)</name>
        <dbReference type="ChEBI" id="CHEBI:29105"/>
    </ligand>
</feature>
<dbReference type="InterPro" id="IPR019489">
    <property type="entry name" value="Clp_ATPase_C"/>
</dbReference>
<dbReference type="GO" id="GO:0051603">
    <property type="term" value="P:proteolysis involved in protein catabolic process"/>
    <property type="evidence" value="ECO:0007669"/>
    <property type="project" value="TreeGrafter"/>
</dbReference>
<dbReference type="GO" id="GO:0046983">
    <property type="term" value="F:protein dimerization activity"/>
    <property type="evidence" value="ECO:0007669"/>
    <property type="project" value="UniProtKB-UniRule"/>
</dbReference>
<dbReference type="PROSITE" id="PS51902">
    <property type="entry name" value="CLPX_ZB"/>
    <property type="match status" value="1"/>
</dbReference>
<dbReference type="GO" id="GO:0051301">
    <property type="term" value="P:cell division"/>
    <property type="evidence" value="ECO:0007669"/>
    <property type="project" value="TreeGrafter"/>
</dbReference>
<evidence type="ECO:0000256" key="2">
    <source>
        <dbReference type="ARBA" id="ARBA00022741"/>
    </source>
</evidence>
<gene>
    <name evidence="6 10" type="primary">clpX</name>
    <name evidence="10" type="ORF">ENQ20_17045</name>
</gene>
<proteinExistence type="inferred from homology"/>
<dbReference type="InterPro" id="IPR059188">
    <property type="entry name" value="Znf_CLPX-like"/>
</dbReference>
<dbReference type="InterPro" id="IPR027417">
    <property type="entry name" value="P-loop_NTPase"/>
</dbReference>
<dbReference type="GO" id="GO:0140662">
    <property type="term" value="F:ATP-dependent protein folding chaperone"/>
    <property type="evidence" value="ECO:0007669"/>
    <property type="project" value="InterPro"/>
</dbReference>
<evidence type="ECO:0000313" key="10">
    <source>
        <dbReference type="EMBL" id="HDX33175.1"/>
    </source>
</evidence>
<protein>
    <recommendedName>
        <fullName evidence="6">ATP-dependent Clp protease ATP-binding subunit ClpX</fullName>
    </recommendedName>
</protein>
<dbReference type="FunFam" id="1.10.8.60:FF:000002">
    <property type="entry name" value="ATP-dependent Clp protease ATP-binding subunit ClpX"/>
    <property type="match status" value="1"/>
</dbReference>
<feature type="domain" description="ClpX-type ZB" evidence="9">
    <location>
        <begin position="1"/>
        <end position="51"/>
    </location>
</feature>
<accession>A0A7C1FV91</accession>
<dbReference type="GO" id="GO:0008270">
    <property type="term" value="F:zinc ion binding"/>
    <property type="evidence" value="ECO:0007669"/>
    <property type="project" value="UniProtKB-UniRule"/>
</dbReference>
<dbReference type="GO" id="GO:0008233">
    <property type="term" value="F:peptidase activity"/>
    <property type="evidence" value="ECO:0007669"/>
    <property type="project" value="UniProtKB-KW"/>
</dbReference>
<dbReference type="InterPro" id="IPR038366">
    <property type="entry name" value="Znf_CppX_C4_sf"/>
</dbReference>
<comment type="caution">
    <text evidence="10">The sequence shown here is derived from an EMBL/GenBank/DDBJ whole genome shotgun (WGS) entry which is preliminary data.</text>
</comment>
<evidence type="ECO:0000256" key="6">
    <source>
        <dbReference type="HAMAP-Rule" id="MF_00175"/>
    </source>
</evidence>
<feature type="binding site" evidence="6 7">
    <location>
        <position position="9"/>
    </location>
    <ligand>
        <name>Zn(2+)</name>
        <dbReference type="ChEBI" id="CHEBI:29105"/>
    </ligand>
</feature>
<dbReference type="AlphaFoldDB" id="A0A7C1FV91"/>
<dbReference type="InterPro" id="IPR010603">
    <property type="entry name" value="Znf_CppX_C4"/>
</dbReference>
<comment type="subunit">
    <text evidence="6">Component of the ClpX-ClpP complex. Forms a hexameric ring that, in the presence of ATP, binds to fourteen ClpP subunits assembled into a disk-like structure with a central cavity, resembling the structure of eukaryotic proteasomes.</text>
</comment>
<keyword evidence="1 6" id="KW-0479">Metal-binding</keyword>
<dbReference type="HAMAP" id="MF_00175">
    <property type="entry name" value="ClpX"/>
    <property type="match status" value="1"/>
</dbReference>
<name>A0A7C1FV91_9CHLR</name>
<dbReference type="SMART" id="SM00382">
    <property type="entry name" value="AAA"/>
    <property type="match status" value="1"/>
</dbReference>
<feature type="binding site" evidence="6 7">
    <location>
        <position position="32"/>
    </location>
    <ligand>
        <name>Zn(2+)</name>
        <dbReference type="ChEBI" id="CHEBI:29105"/>
    </ligand>
</feature>
<dbReference type="NCBIfam" id="TIGR00382">
    <property type="entry name" value="clpX"/>
    <property type="match status" value="1"/>
</dbReference>
<keyword evidence="10" id="KW-0645">Protease</keyword>
<comment type="function">
    <text evidence="6">ATP-dependent specificity component of the Clp protease. It directs the protease to specific substrates. Can perform chaperone functions in the absence of ClpP.</text>
</comment>
<dbReference type="SUPFAM" id="SSF52540">
    <property type="entry name" value="P-loop containing nucleoside triphosphate hydrolases"/>
    <property type="match status" value="1"/>
</dbReference>
<evidence type="ECO:0000256" key="5">
    <source>
        <dbReference type="ARBA" id="ARBA00023186"/>
    </source>
</evidence>
<dbReference type="PANTHER" id="PTHR48102:SF7">
    <property type="entry name" value="ATP-DEPENDENT CLP PROTEASE ATP-BINDING SUBUNIT CLPX-LIKE, MITOCHONDRIAL"/>
    <property type="match status" value="1"/>
</dbReference>
<evidence type="ECO:0000256" key="4">
    <source>
        <dbReference type="ARBA" id="ARBA00022840"/>
    </source>
</evidence>
<keyword evidence="10" id="KW-0378">Hydrolase</keyword>
<dbReference type="InterPro" id="IPR046425">
    <property type="entry name" value="ClpX_bact"/>
</dbReference>
<dbReference type="InterPro" id="IPR003593">
    <property type="entry name" value="AAA+_ATPase"/>
</dbReference>
<dbReference type="GO" id="GO:0016887">
    <property type="term" value="F:ATP hydrolysis activity"/>
    <property type="evidence" value="ECO:0007669"/>
    <property type="project" value="InterPro"/>
</dbReference>
<dbReference type="GO" id="GO:0051082">
    <property type="term" value="F:unfolded protein binding"/>
    <property type="evidence" value="ECO:0007669"/>
    <property type="project" value="UniProtKB-UniRule"/>
</dbReference>
<dbReference type="InterPro" id="IPR004487">
    <property type="entry name" value="Clp_protease_ATP-bd_su_ClpX"/>
</dbReference>
<organism evidence="10">
    <name type="scientific">Caldilinea aerophila</name>
    <dbReference type="NCBI Taxonomy" id="133453"/>
    <lineage>
        <taxon>Bacteria</taxon>
        <taxon>Bacillati</taxon>
        <taxon>Chloroflexota</taxon>
        <taxon>Caldilineae</taxon>
        <taxon>Caldilineales</taxon>
        <taxon>Caldilineaceae</taxon>
        <taxon>Caldilinea</taxon>
    </lineage>
</organism>
<feature type="region of interest" description="Disordered" evidence="8">
    <location>
        <begin position="297"/>
        <end position="317"/>
    </location>
</feature>
<dbReference type="Pfam" id="PF06689">
    <property type="entry name" value="zf-C4_ClpX"/>
    <property type="match status" value="1"/>
</dbReference>
<comment type="similarity">
    <text evidence="6 7">Belongs to the ClpX chaperone family.</text>
</comment>
<evidence type="ECO:0000256" key="1">
    <source>
        <dbReference type="ARBA" id="ARBA00022723"/>
    </source>
</evidence>
<dbReference type="Gene3D" id="6.20.220.10">
    <property type="entry name" value="ClpX chaperone, C4-type zinc finger domain"/>
    <property type="match status" value="1"/>
</dbReference>
<keyword evidence="3 6" id="KW-0862">Zinc</keyword>
<dbReference type="Gene3D" id="3.40.50.300">
    <property type="entry name" value="P-loop containing nucleotide triphosphate hydrolases"/>
    <property type="match status" value="1"/>
</dbReference>
<keyword evidence="2 6" id="KW-0547">Nucleotide-binding</keyword>
<evidence type="ECO:0000256" key="7">
    <source>
        <dbReference type="PROSITE-ProRule" id="PRU01250"/>
    </source>
</evidence>
<sequence>MNETTTPHCSFCGKDRTAVKRLIEGSNSVYICDECILLGAEILAEEGVVTGGVRPVTASRPNTPRTIPSPRAIVEHLDQYVIGQERAKKVLSVAVYNHYKRVFGSSASETTHDGATQSIPIDPDVELSKSNVLLIGPTGSGKTLLAQTLAKMLDVPFTIADATSLTEAGYVGEDVETILVGLLQNANWDTERAAYGIVYIDEIDKIARKSGDNPSITRDVSGEGVQQALLKIIEGSIVNVPPGSGRKHPQQEFIQLDTRNILFICGGAFAHLAEIVRKRLHRRGALGFVDEAEMPLAPAQRQEESPEPPLPEDPVARRREIRLRQLEKESRQESELLSQVQPDDLLAYGLIPEFVGRLPVIVSLDALDRRTLVRILTEPRNSVVRQFQRLFAMDNVKLEFEEAALEAVATEAFLRRTGARGLRSIVEEALLDVMFEIPSRTDIVRCVVNVDVFTQRTQPLLFNAAGQRVFLNREYKSAA</sequence>
<dbReference type="EMBL" id="DSMG01000177">
    <property type="protein sequence ID" value="HDX33175.1"/>
    <property type="molecule type" value="Genomic_DNA"/>
</dbReference>
<dbReference type="InterPro" id="IPR003959">
    <property type="entry name" value="ATPase_AAA_core"/>
</dbReference>
<reference evidence="10" key="1">
    <citation type="journal article" date="2020" name="mSystems">
        <title>Genome- and Community-Level Interaction Insights into Carbon Utilization and Element Cycling Functions of Hydrothermarchaeota in Hydrothermal Sediment.</title>
        <authorList>
            <person name="Zhou Z."/>
            <person name="Liu Y."/>
            <person name="Xu W."/>
            <person name="Pan J."/>
            <person name="Luo Z.H."/>
            <person name="Li M."/>
        </authorList>
    </citation>
    <scope>NUCLEOTIDE SEQUENCE [LARGE SCALE GENOMIC DNA]</scope>
    <source>
        <strain evidence="10">SpSt-289</strain>
    </source>
</reference>
<dbReference type="CDD" id="cd19497">
    <property type="entry name" value="RecA-like_ClpX"/>
    <property type="match status" value="1"/>
</dbReference>
<evidence type="ECO:0000256" key="8">
    <source>
        <dbReference type="SAM" id="MobiDB-lite"/>
    </source>
</evidence>
<dbReference type="Pfam" id="PF07724">
    <property type="entry name" value="AAA_2"/>
    <property type="match status" value="1"/>
</dbReference>
<keyword evidence="5 6" id="KW-0143">Chaperone</keyword>
<evidence type="ECO:0000256" key="3">
    <source>
        <dbReference type="ARBA" id="ARBA00022833"/>
    </source>
</evidence>
<feature type="binding site" evidence="6">
    <location>
        <begin position="137"/>
        <end position="144"/>
    </location>
    <ligand>
        <name>ATP</name>
        <dbReference type="ChEBI" id="CHEBI:30616"/>
    </ligand>
</feature>
<dbReference type="Gene3D" id="1.10.8.60">
    <property type="match status" value="1"/>
</dbReference>
<dbReference type="SUPFAM" id="SSF57716">
    <property type="entry name" value="Glucocorticoid receptor-like (DNA-binding domain)"/>
    <property type="match status" value="1"/>
</dbReference>
<dbReference type="SMART" id="SM01086">
    <property type="entry name" value="ClpB_D2-small"/>
    <property type="match status" value="1"/>
</dbReference>
<keyword evidence="4 6" id="KW-0067">ATP-binding</keyword>
<dbReference type="Pfam" id="PF10431">
    <property type="entry name" value="ClpB_D2-small"/>
    <property type="match status" value="1"/>
</dbReference>
<dbReference type="NCBIfam" id="NF003745">
    <property type="entry name" value="PRK05342.1"/>
    <property type="match status" value="1"/>
</dbReference>
<feature type="binding site" evidence="6 7">
    <location>
        <position position="35"/>
    </location>
    <ligand>
        <name>Zn(2+)</name>
        <dbReference type="ChEBI" id="CHEBI:29105"/>
    </ligand>
</feature>
<dbReference type="GO" id="GO:0009376">
    <property type="term" value="C:HslUV protease complex"/>
    <property type="evidence" value="ECO:0007669"/>
    <property type="project" value="TreeGrafter"/>
</dbReference>
<dbReference type="PANTHER" id="PTHR48102">
    <property type="entry name" value="ATP-DEPENDENT CLP PROTEASE ATP-BINDING SUBUNIT CLPX-LIKE, MITOCHONDRIAL-RELATED"/>
    <property type="match status" value="1"/>
</dbReference>
<dbReference type="InterPro" id="IPR050052">
    <property type="entry name" value="ATP-dep_Clp_protease_ClpX"/>
</dbReference>